<organism evidence="2 3">
    <name type="scientific">Niastella koreensis</name>
    <dbReference type="NCBI Taxonomy" id="354356"/>
    <lineage>
        <taxon>Bacteria</taxon>
        <taxon>Pseudomonadati</taxon>
        <taxon>Bacteroidota</taxon>
        <taxon>Chitinophagia</taxon>
        <taxon>Chitinophagales</taxon>
        <taxon>Chitinophagaceae</taxon>
        <taxon>Niastella</taxon>
    </lineage>
</organism>
<feature type="transmembrane region" description="Helical" evidence="1">
    <location>
        <begin position="287"/>
        <end position="306"/>
    </location>
</feature>
<feature type="transmembrane region" description="Helical" evidence="1">
    <location>
        <begin position="146"/>
        <end position="164"/>
    </location>
</feature>
<evidence type="ECO:0000256" key="1">
    <source>
        <dbReference type="SAM" id="Phobius"/>
    </source>
</evidence>
<keyword evidence="1" id="KW-1133">Transmembrane helix</keyword>
<feature type="transmembrane region" description="Helical" evidence="1">
    <location>
        <begin position="546"/>
        <end position="566"/>
    </location>
</feature>
<evidence type="ECO:0008006" key="4">
    <source>
        <dbReference type="Google" id="ProtNLM"/>
    </source>
</evidence>
<keyword evidence="1" id="KW-0472">Membrane</keyword>
<feature type="transmembrane region" description="Helical" evidence="1">
    <location>
        <begin position="258"/>
        <end position="280"/>
    </location>
</feature>
<dbReference type="InterPro" id="IPR021280">
    <property type="entry name" value="TMEM260-like"/>
</dbReference>
<comment type="caution">
    <text evidence="2">The sequence shown here is derived from an EMBL/GenBank/DDBJ whole genome shotgun (WGS) entry which is preliminary data.</text>
</comment>
<dbReference type="Pfam" id="PF11028">
    <property type="entry name" value="TMEM260-like"/>
    <property type="match status" value="1"/>
</dbReference>
<feature type="transmembrane region" description="Helical" evidence="1">
    <location>
        <begin position="219"/>
        <end position="238"/>
    </location>
</feature>
<dbReference type="InterPro" id="IPR052724">
    <property type="entry name" value="GT117_domain-containing"/>
</dbReference>
<evidence type="ECO:0000313" key="3">
    <source>
        <dbReference type="Proteomes" id="UP000192277"/>
    </source>
</evidence>
<accession>A0ABX3NYP3</accession>
<protein>
    <recommendedName>
        <fullName evidence="4">DUF2723 domain-containing protein</fullName>
    </recommendedName>
</protein>
<gene>
    <name evidence="2" type="ORF">A4D02_08760</name>
</gene>
<evidence type="ECO:0000313" key="2">
    <source>
        <dbReference type="EMBL" id="OQP48783.1"/>
    </source>
</evidence>
<sequence>MNFNKVNNLAGWTVCAIACTVYLLTMEATVSLWDCGEFISTAYTMGIPHPPGAPLFILIARFFIILFGSSPHTAAMAVNSMSAIASGFTILFLFWTITHFARKLVQKNDQPLSKQAVFGIISAGAVGALAYTFSDSFWFSAVEGEVYALSSFFTALVFWAILKWEQQSQKAGADKWLVFIFFIMGLSIGVHLLNLLTIPAIIMVYYFKRFKVTRRNTMLAFLTGCAITGFVMKFIIVYSVKGAGAFDVYFTNELGMPFFSGFTIFFLLIAATIAWGIRVANKRKLKYLTIGLWSCAFMLLGYSTYLTTMIRSNANPGVDMYNIDNPISLEGYLSREKYGDWPIVYGPDFTEKTPYAKAGDEYVRGKEKYEVAGSRYVQDWSAAPGAHLFPRMYDASNDRGQIDCYRQFANLEVGETPTMADNIKYFTRYQAGWMYMRYFMWNFVGRQNDLQGFGNPRDSNFISGISFIDNVMVGNQQKMPDTAHITNKAYNRLYMLPLLLGIAGLVYQYKRSRRDALVNGLLFFFTGLAIVLFLNQAGYQPRERDYAFVGSFYAFSIWIGLGVLWVKQVLEKFTKPPIAAYLAAGLCLLAVPVLMAQQEWDDHDRHQKTLALDLAKNYLNSCPPNAILFTAEDNDSYALWYAQEVEGVRKDVRVVVSTLIGTDWGIDQLRYKVNNSAPFNVVFRPDQVAGDKLNVIYYNPTPGYDKYKYYDLYDVLKNVVGGNDPRFTTTSEDGDAYSLYPTQKFSVPVDLKTVTANGTIHAGDKVVDSLHIDLTGKNYLFKNDLAILAVIAGNQWKRPVCFSNLGTAQDLGLDKYTRLNGLTYQLVPVENSNGVNLDVAYNNVMQRFGYGNAGKKGVYFDEENRRRLNTIKLAHAQIARNLAQAGRKEEARRILERYDEHVNESNVPYGFTANRGNMHNIFSLQFLEACYMAEDWTLANKVATSLKKDLQQQMQYYRALGDGSQTEEEILNNAFLLTQGKAGDLSNRQAPFAQDILSSYQLLNQIEKWKQEFQPKRPSVIN</sequence>
<reference evidence="2 3" key="1">
    <citation type="submission" date="2016-04" db="EMBL/GenBank/DDBJ databases">
        <authorList>
            <person name="Chen L."/>
            <person name="Zhuang W."/>
            <person name="Wang G."/>
        </authorList>
    </citation>
    <scope>NUCLEOTIDE SEQUENCE [LARGE SCALE GENOMIC DNA]</scope>
    <source>
        <strain evidence="3">GR20</strain>
    </source>
</reference>
<dbReference type="RefSeq" id="WP_014222006.1">
    <property type="nucleotide sequence ID" value="NZ_LWBO01000012.1"/>
</dbReference>
<keyword evidence="3" id="KW-1185">Reference proteome</keyword>
<feature type="transmembrane region" description="Helical" evidence="1">
    <location>
        <begin position="53"/>
        <end position="69"/>
    </location>
</feature>
<feature type="transmembrane region" description="Helical" evidence="1">
    <location>
        <begin position="116"/>
        <end position="134"/>
    </location>
</feature>
<name>A0ABX3NYP3_9BACT</name>
<feature type="transmembrane region" description="Helical" evidence="1">
    <location>
        <begin position="578"/>
        <end position="596"/>
    </location>
</feature>
<dbReference type="Proteomes" id="UP000192277">
    <property type="component" value="Unassembled WGS sequence"/>
</dbReference>
<dbReference type="PANTHER" id="PTHR16214:SF3">
    <property type="entry name" value="TRANSMEMBRANE PROTEIN 260"/>
    <property type="match status" value="1"/>
</dbReference>
<dbReference type="PANTHER" id="PTHR16214">
    <property type="entry name" value="TRANSMEMBRANE PROTEIN 260"/>
    <property type="match status" value="1"/>
</dbReference>
<dbReference type="EMBL" id="LWBO01000012">
    <property type="protein sequence ID" value="OQP48783.1"/>
    <property type="molecule type" value="Genomic_DNA"/>
</dbReference>
<proteinExistence type="predicted"/>
<feature type="transmembrane region" description="Helical" evidence="1">
    <location>
        <begin position="76"/>
        <end position="96"/>
    </location>
</feature>
<keyword evidence="1" id="KW-0812">Transmembrane</keyword>
<feature type="transmembrane region" description="Helical" evidence="1">
    <location>
        <begin position="12"/>
        <end position="33"/>
    </location>
</feature>
<feature type="transmembrane region" description="Helical" evidence="1">
    <location>
        <begin position="176"/>
        <end position="207"/>
    </location>
</feature>
<feature type="transmembrane region" description="Helical" evidence="1">
    <location>
        <begin position="516"/>
        <end position="534"/>
    </location>
</feature>
<feature type="transmembrane region" description="Helical" evidence="1">
    <location>
        <begin position="493"/>
        <end position="509"/>
    </location>
</feature>